<keyword evidence="2" id="KW-1185">Reference proteome</keyword>
<dbReference type="AlphaFoldDB" id="A0A9C6T224"/>
<dbReference type="PANTHER" id="PTHR46250">
    <property type="entry name" value="MYB/SANT-LIKE DNA-BINDING DOMAIN PROTEIN-RELATED"/>
    <property type="match status" value="1"/>
</dbReference>
<proteinExistence type="predicted"/>
<gene>
    <name evidence="3" type="primary">LOC110274776</name>
</gene>
<dbReference type="PANTHER" id="PTHR46250:SF15">
    <property type="entry name" value="OS01G0523800 PROTEIN"/>
    <property type="match status" value="1"/>
</dbReference>
<feature type="region of interest" description="Disordered" evidence="1">
    <location>
        <begin position="101"/>
        <end position="124"/>
    </location>
</feature>
<accession>A0A9C6T224</accession>
<dbReference type="KEGG" id="adu:110274776"/>
<evidence type="ECO:0000256" key="1">
    <source>
        <dbReference type="SAM" id="MobiDB-lite"/>
    </source>
</evidence>
<dbReference type="GeneID" id="110274776"/>
<dbReference type="RefSeq" id="XP_052108416.1">
    <property type="nucleotide sequence ID" value="XM_052252456.1"/>
</dbReference>
<name>A0A9C6T224_ARADU</name>
<reference evidence="3" key="2">
    <citation type="submission" date="2025-08" db="UniProtKB">
        <authorList>
            <consortium name="RefSeq"/>
        </authorList>
    </citation>
    <scope>IDENTIFICATION</scope>
    <source>
        <tissue evidence="3">Whole plant</tissue>
    </source>
</reference>
<feature type="compositionally biased region" description="Low complexity" evidence="1">
    <location>
        <begin position="107"/>
        <end position="121"/>
    </location>
</feature>
<organism evidence="2 3">
    <name type="scientific">Arachis duranensis</name>
    <name type="common">Wild peanut</name>
    <dbReference type="NCBI Taxonomy" id="130453"/>
    <lineage>
        <taxon>Eukaryota</taxon>
        <taxon>Viridiplantae</taxon>
        <taxon>Streptophyta</taxon>
        <taxon>Embryophyta</taxon>
        <taxon>Tracheophyta</taxon>
        <taxon>Spermatophyta</taxon>
        <taxon>Magnoliopsida</taxon>
        <taxon>eudicotyledons</taxon>
        <taxon>Gunneridae</taxon>
        <taxon>Pentapetalae</taxon>
        <taxon>rosids</taxon>
        <taxon>fabids</taxon>
        <taxon>Fabales</taxon>
        <taxon>Fabaceae</taxon>
        <taxon>Papilionoideae</taxon>
        <taxon>50 kb inversion clade</taxon>
        <taxon>dalbergioids sensu lato</taxon>
        <taxon>Dalbergieae</taxon>
        <taxon>Pterocarpus clade</taxon>
        <taxon>Arachis</taxon>
    </lineage>
</organism>
<evidence type="ECO:0000313" key="3">
    <source>
        <dbReference type="RefSeq" id="XP_052108416.1"/>
    </source>
</evidence>
<sequence>MAGCSGFRWDDVKQCVVVDNKEILAAYMKKQGVRLYTPGKPFPLYTRLEKIFCKKRANGDAAVCGNDAEEEVQMNGYEEMDEEDTDFFNSNHDCSESLLQQSNSVASSSGKKQGKKPSSFKAAKDTKMMKELTDTLKYVFD</sequence>
<evidence type="ECO:0000313" key="2">
    <source>
        <dbReference type="Proteomes" id="UP000515211"/>
    </source>
</evidence>
<reference evidence="2" key="1">
    <citation type="journal article" date="2016" name="Nat. Genet.">
        <title>The genome sequences of Arachis duranensis and Arachis ipaensis, the diploid ancestors of cultivated peanut.</title>
        <authorList>
            <person name="Bertioli D.J."/>
            <person name="Cannon S.B."/>
            <person name="Froenicke L."/>
            <person name="Huang G."/>
            <person name="Farmer A.D."/>
            <person name="Cannon E.K."/>
            <person name="Liu X."/>
            <person name="Gao D."/>
            <person name="Clevenger J."/>
            <person name="Dash S."/>
            <person name="Ren L."/>
            <person name="Moretzsohn M.C."/>
            <person name="Shirasawa K."/>
            <person name="Huang W."/>
            <person name="Vidigal B."/>
            <person name="Abernathy B."/>
            <person name="Chu Y."/>
            <person name="Niederhuth C.E."/>
            <person name="Umale P."/>
            <person name="Araujo A.C."/>
            <person name="Kozik A."/>
            <person name="Kim K.D."/>
            <person name="Burow M.D."/>
            <person name="Varshney R.K."/>
            <person name="Wang X."/>
            <person name="Zhang X."/>
            <person name="Barkley N."/>
            <person name="Guimaraes P.M."/>
            <person name="Isobe S."/>
            <person name="Guo B."/>
            <person name="Liao B."/>
            <person name="Stalker H.T."/>
            <person name="Schmitz R.J."/>
            <person name="Scheffler B.E."/>
            <person name="Leal-Bertioli S.C."/>
            <person name="Xun X."/>
            <person name="Jackson S.A."/>
            <person name="Michelmore R."/>
            <person name="Ozias-Akins P."/>
        </authorList>
    </citation>
    <scope>NUCLEOTIDE SEQUENCE [LARGE SCALE GENOMIC DNA]</scope>
    <source>
        <strain evidence="2">cv. V14167</strain>
    </source>
</reference>
<dbReference type="Proteomes" id="UP000515211">
    <property type="component" value="Chromosome 8"/>
</dbReference>
<protein>
    <submittedName>
        <fullName evidence="3">Uncharacterized protein LOC110274776</fullName>
    </submittedName>
</protein>